<keyword evidence="4" id="KW-1185">Reference proteome</keyword>
<reference evidence="3 4" key="2">
    <citation type="submission" date="2020-03" db="EMBL/GenBank/DDBJ databases">
        <title>Kangsaoukella pontilimi gen. nov., sp. nov., a new member of the family Rhodobacteraceae isolated from a tidal mudflat.</title>
        <authorList>
            <person name="Kim I.S."/>
        </authorList>
    </citation>
    <scope>NUCLEOTIDE SEQUENCE [LARGE SCALE GENOMIC DNA]</scope>
    <source>
        <strain evidence="3 4">GH1-50</strain>
    </source>
</reference>
<dbReference type="EMBL" id="WUPT01000001">
    <property type="protein sequence ID" value="MXQ06795.1"/>
    <property type="molecule type" value="Genomic_DNA"/>
</dbReference>
<proteinExistence type="predicted"/>
<dbReference type="PROSITE" id="PS50206">
    <property type="entry name" value="RHODANESE_3"/>
    <property type="match status" value="1"/>
</dbReference>
<dbReference type="InterPro" id="IPR001763">
    <property type="entry name" value="Rhodanese-like_dom"/>
</dbReference>
<evidence type="ECO:0000313" key="3">
    <source>
        <dbReference type="EMBL" id="MXQ06795.1"/>
    </source>
</evidence>
<dbReference type="GO" id="GO:0043828">
    <property type="term" value="F:tRNA 2-selenouridine synthase activity"/>
    <property type="evidence" value="ECO:0007669"/>
    <property type="project" value="InterPro"/>
</dbReference>
<keyword evidence="1" id="KW-0711">Selenium</keyword>
<dbReference type="GO" id="GO:0004792">
    <property type="term" value="F:thiosulfate-cyanide sulfurtransferase activity"/>
    <property type="evidence" value="ECO:0007669"/>
    <property type="project" value="InterPro"/>
</dbReference>
<dbReference type="InterPro" id="IPR017582">
    <property type="entry name" value="SelU"/>
</dbReference>
<dbReference type="NCBIfam" id="TIGR03167">
    <property type="entry name" value="tRNA_sel_U_synt"/>
    <property type="match status" value="1"/>
</dbReference>
<dbReference type="PANTHER" id="PTHR30401">
    <property type="entry name" value="TRNA 2-SELENOURIDINE SYNTHASE"/>
    <property type="match status" value="1"/>
</dbReference>
<evidence type="ECO:0000313" key="4">
    <source>
        <dbReference type="Proteomes" id="UP000480350"/>
    </source>
</evidence>
<reference evidence="3 4" key="1">
    <citation type="submission" date="2019-12" db="EMBL/GenBank/DDBJ databases">
        <authorList>
            <person name="Lee S.D."/>
        </authorList>
    </citation>
    <scope>NUCLEOTIDE SEQUENCE [LARGE SCALE GENOMIC DNA]</scope>
    <source>
        <strain evidence="3 4">GH1-50</strain>
    </source>
</reference>
<name>A0A7C9MIB4_9RHOB</name>
<dbReference type="InterPro" id="IPR058840">
    <property type="entry name" value="AAA_SelU"/>
</dbReference>
<dbReference type="RefSeq" id="WP_160762713.1">
    <property type="nucleotide sequence ID" value="NZ_WUPT01000001.1"/>
</dbReference>
<dbReference type="PANTHER" id="PTHR30401:SF0">
    <property type="entry name" value="TRNA 2-SELENOURIDINE SYNTHASE"/>
    <property type="match status" value="1"/>
</dbReference>
<dbReference type="PROSITE" id="PS00380">
    <property type="entry name" value="RHODANESE_1"/>
    <property type="match status" value="1"/>
</dbReference>
<dbReference type="GO" id="GO:0002098">
    <property type="term" value="P:tRNA wobble uridine modification"/>
    <property type="evidence" value="ECO:0007669"/>
    <property type="project" value="InterPro"/>
</dbReference>
<dbReference type="Pfam" id="PF00581">
    <property type="entry name" value="Rhodanese"/>
    <property type="match status" value="1"/>
</dbReference>
<organism evidence="3 4">
    <name type="scientific">Kangsaoukella pontilimi</name>
    <dbReference type="NCBI Taxonomy" id="2691042"/>
    <lineage>
        <taxon>Bacteria</taxon>
        <taxon>Pseudomonadati</taxon>
        <taxon>Pseudomonadota</taxon>
        <taxon>Alphaproteobacteria</taxon>
        <taxon>Rhodobacterales</taxon>
        <taxon>Paracoccaceae</taxon>
        <taxon>Kangsaoukella</taxon>
    </lineage>
</organism>
<sequence>MPFAPETVQNFLAAPFDAVIDVRSPSEYAEDHVPGAISLPVLSDEERARVGTIYVQESPFLARKIGAALVARNAATHIEGPLADLEGGWKPLVYCWRGGQRSGSFASILGQIGWRADTVEGGYRRWRRLVKEALYDRPFPAPVILLDGNTGTAKTDLLARLASRGVQVIDLEGLANHKGSALGSQGPQPAQKAFETALATEMARLDPARPVVVEAESSKIGRLILPPSLFNAMKAAPAIEVTAPVEARAAYLVEDYAGLIEASDGRIDRLDLLRPLQGHEAVDAWQAMAREGRYSDLARELITRHYDPRYAKVRARTTTERMTEVATETLDLDGRERLADRIAAVISGQSG</sequence>
<dbReference type="NCBIfam" id="NF008752">
    <property type="entry name" value="PRK11784.1-4"/>
    <property type="match status" value="1"/>
</dbReference>
<dbReference type="Proteomes" id="UP000480350">
    <property type="component" value="Unassembled WGS sequence"/>
</dbReference>
<protein>
    <submittedName>
        <fullName evidence="3">tRNA 2-selenouridine(34) synthase MnmH</fullName>
    </submittedName>
</protein>
<comment type="caution">
    <text evidence="3">The sequence shown here is derived from an EMBL/GenBank/DDBJ whole genome shotgun (WGS) entry which is preliminary data.</text>
</comment>
<evidence type="ECO:0000259" key="2">
    <source>
        <dbReference type="PROSITE" id="PS50206"/>
    </source>
</evidence>
<dbReference type="Gene3D" id="3.40.250.10">
    <property type="entry name" value="Rhodanese-like domain"/>
    <property type="match status" value="1"/>
</dbReference>
<feature type="domain" description="Rhodanese" evidence="2">
    <location>
        <begin position="13"/>
        <end position="135"/>
    </location>
</feature>
<dbReference type="SUPFAM" id="SSF52821">
    <property type="entry name" value="Rhodanese/Cell cycle control phosphatase"/>
    <property type="match status" value="1"/>
</dbReference>
<evidence type="ECO:0000256" key="1">
    <source>
        <dbReference type="ARBA" id="ARBA00023266"/>
    </source>
</evidence>
<gene>
    <name evidence="3" type="primary">mnmH</name>
    <name evidence="3" type="ORF">GQ651_02945</name>
</gene>
<dbReference type="InterPro" id="IPR001307">
    <property type="entry name" value="Thiosulphate_STrfase_CS"/>
</dbReference>
<dbReference type="AlphaFoldDB" id="A0A7C9MIB4"/>
<dbReference type="SMART" id="SM00450">
    <property type="entry name" value="RHOD"/>
    <property type="match status" value="1"/>
</dbReference>
<dbReference type="Pfam" id="PF26341">
    <property type="entry name" value="AAA_SelU"/>
    <property type="match status" value="1"/>
</dbReference>
<dbReference type="InterPro" id="IPR036873">
    <property type="entry name" value="Rhodanese-like_dom_sf"/>
</dbReference>
<accession>A0A7C9MIB4</accession>
<dbReference type="NCBIfam" id="NF008750">
    <property type="entry name" value="PRK11784.1-2"/>
    <property type="match status" value="1"/>
</dbReference>